<dbReference type="PANTHER" id="PTHR43563">
    <property type="entry name" value="AMINE OXIDASE"/>
    <property type="match status" value="1"/>
</dbReference>
<evidence type="ECO:0000256" key="1">
    <source>
        <dbReference type="ARBA" id="ARBA00005995"/>
    </source>
</evidence>
<comment type="similarity">
    <text evidence="1">Belongs to the flavin monoamine oxidase family.</text>
</comment>
<dbReference type="SUPFAM" id="SSF54373">
    <property type="entry name" value="FAD-linked reductases, C-terminal domain"/>
    <property type="match status" value="1"/>
</dbReference>
<accession>A0ABU5IR29</accession>
<evidence type="ECO:0000259" key="2">
    <source>
        <dbReference type="Pfam" id="PF01593"/>
    </source>
</evidence>
<dbReference type="Pfam" id="PF01593">
    <property type="entry name" value="Amino_oxidase"/>
    <property type="match status" value="1"/>
</dbReference>
<feature type="domain" description="Amine oxidase" evidence="2">
    <location>
        <begin position="122"/>
        <end position="372"/>
    </location>
</feature>
<dbReference type="InterPro" id="IPR050703">
    <property type="entry name" value="Flavin_MAO"/>
</dbReference>
<dbReference type="Gene3D" id="3.90.660.10">
    <property type="match status" value="1"/>
</dbReference>
<name>A0ABU5IR29_9BURK</name>
<dbReference type="SUPFAM" id="SSF51905">
    <property type="entry name" value="FAD/NAD(P)-binding domain"/>
    <property type="match status" value="1"/>
</dbReference>
<dbReference type="InterPro" id="IPR036188">
    <property type="entry name" value="FAD/NAD-bd_sf"/>
</dbReference>
<organism evidence="3 4">
    <name type="scientific">Azohydromonas lata</name>
    <dbReference type="NCBI Taxonomy" id="45677"/>
    <lineage>
        <taxon>Bacteria</taxon>
        <taxon>Pseudomonadati</taxon>
        <taxon>Pseudomonadota</taxon>
        <taxon>Betaproteobacteria</taxon>
        <taxon>Burkholderiales</taxon>
        <taxon>Sphaerotilaceae</taxon>
        <taxon>Azohydromonas</taxon>
    </lineage>
</organism>
<dbReference type="RefSeq" id="WP_322468535.1">
    <property type="nucleotide sequence ID" value="NZ_JAXOJX010000109.1"/>
</dbReference>
<protein>
    <submittedName>
        <fullName evidence="3">FAD-dependent oxidoreductase</fullName>
    </submittedName>
</protein>
<dbReference type="Pfam" id="PF13450">
    <property type="entry name" value="NAD_binding_8"/>
    <property type="match status" value="1"/>
</dbReference>
<dbReference type="InterPro" id="IPR002937">
    <property type="entry name" value="Amino_oxidase"/>
</dbReference>
<keyword evidence="4" id="KW-1185">Reference proteome</keyword>
<gene>
    <name evidence="3" type="ORF">SM757_32695</name>
</gene>
<evidence type="ECO:0000313" key="3">
    <source>
        <dbReference type="EMBL" id="MDZ5461344.1"/>
    </source>
</evidence>
<evidence type="ECO:0000313" key="4">
    <source>
        <dbReference type="Proteomes" id="UP001293718"/>
    </source>
</evidence>
<dbReference type="Gene3D" id="3.50.50.60">
    <property type="entry name" value="FAD/NAD(P)-binding domain"/>
    <property type="match status" value="2"/>
</dbReference>
<reference evidence="3 4" key="1">
    <citation type="submission" date="2023-11" db="EMBL/GenBank/DDBJ databases">
        <title>Draft genome of Azohydromonas lata strain H1 (DSM1123), a polyhydroxyalkanoate producer.</title>
        <authorList>
            <person name="Traversa D."/>
            <person name="D'Addabbo P."/>
            <person name="Pazzani C."/>
            <person name="Manzari C."/>
            <person name="Chiara M."/>
            <person name="Scrascia M."/>
        </authorList>
    </citation>
    <scope>NUCLEOTIDE SEQUENCE [LARGE SCALE GENOMIC DNA]</scope>
    <source>
        <strain evidence="3 4">H1</strain>
    </source>
</reference>
<comment type="caution">
    <text evidence="3">The sequence shown here is derived from an EMBL/GenBank/DDBJ whole genome shotgun (WGS) entry which is preliminary data.</text>
</comment>
<dbReference type="PANTHER" id="PTHR43563:SF1">
    <property type="entry name" value="AMINE OXIDASE [FLAVIN-CONTAINING] B"/>
    <property type="match status" value="1"/>
</dbReference>
<proteinExistence type="inferred from homology"/>
<dbReference type="Proteomes" id="UP001293718">
    <property type="component" value="Unassembled WGS sequence"/>
</dbReference>
<sequence length="533" mass="57351">MLDVAVVGGGLCGLALAHSLQARKLDWALFEARPRLGGRVLTVASSRGLPLDLGPTWFWPATQPSVARLVADLGLATVAQADDGHVLLLDDPNRAPRLAAFDPRTGSPAPQGTPAQPDALHAGARRLAGGMGALVAALQQRLEPARLHLEHALEAVTDFGTHVELELRQGEALVKVQARRVVLALPPRLVAASVFFEPALPADLTQVLQATPTWMAAAAKAVLAVPRPLWREEGHTGNAWSTHAQAVLAETFDASPAEPAAAGAALAGFVALDPDQRRHFERSLPLLVESQVAMLFGPQAVEQGEVHLQDWAQEPCTCAAADLADGATGGHPAYGHAQLQDAHWTGRLWFAGSESARSGGGYLEGALVAAARVRRQLDEAAAADANENALQRFDLWMRQQREDALQRYRHQVHAALSQQRDAQLTQQALLGAMESLYADALTELRRLPLATAALPVEQGRHALTPRVLQPFLGLADELLEEAVRFNRTSCALSNFPFEHKPDAQYVKTIRRDLAAAWQDFALQVNEQLRGKAA</sequence>
<dbReference type="EMBL" id="JAXOJX010000109">
    <property type="protein sequence ID" value="MDZ5461344.1"/>
    <property type="molecule type" value="Genomic_DNA"/>
</dbReference>